<dbReference type="AlphaFoldDB" id="A0AAW2AAY6"/>
<keyword evidence="3" id="KW-1185">Reference proteome</keyword>
<evidence type="ECO:0000313" key="2">
    <source>
        <dbReference type="EMBL" id="KAK9969685.1"/>
    </source>
</evidence>
<comment type="caution">
    <text evidence="2">The sequence shown here is derived from an EMBL/GenBank/DDBJ whole genome shotgun (WGS) entry which is preliminary data.</text>
</comment>
<proteinExistence type="predicted"/>
<evidence type="ECO:0000256" key="1">
    <source>
        <dbReference type="SAM" id="MobiDB-lite"/>
    </source>
</evidence>
<protein>
    <submittedName>
        <fullName evidence="2">Uncharacterized protein</fullName>
    </submittedName>
</protein>
<accession>A0AAW2AAY6</accession>
<reference evidence="2 3" key="1">
    <citation type="submission" date="2024-05" db="EMBL/GenBank/DDBJ databases">
        <title>A high-quality chromosomal-level genome assembly of Topmouth culter (Culter alburnus).</title>
        <authorList>
            <person name="Zhao H."/>
        </authorList>
    </citation>
    <scope>NUCLEOTIDE SEQUENCE [LARGE SCALE GENOMIC DNA]</scope>
    <source>
        <strain evidence="2">CATC2023</strain>
        <tissue evidence="2">Muscle</tissue>
    </source>
</reference>
<dbReference type="Proteomes" id="UP001479290">
    <property type="component" value="Unassembled WGS sequence"/>
</dbReference>
<organism evidence="2 3">
    <name type="scientific">Culter alburnus</name>
    <name type="common">Topmouth culter</name>
    <dbReference type="NCBI Taxonomy" id="194366"/>
    <lineage>
        <taxon>Eukaryota</taxon>
        <taxon>Metazoa</taxon>
        <taxon>Chordata</taxon>
        <taxon>Craniata</taxon>
        <taxon>Vertebrata</taxon>
        <taxon>Euteleostomi</taxon>
        <taxon>Actinopterygii</taxon>
        <taxon>Neopterygii</taxon>
        <taxon>Teleostei</taxon>
        <taxon>Ostariophysi</taxon>
        <taxon>Cypriniformes</taxon>
        <taxon>Xenocyprididae</taxon>
        <taxon>Xenocypridinae</taxon>
        <taxon>Culter</taxon>
    </lineage>
</organism>
<gene>
    <name evidence="2" type="ORF">ABG768_027837</name>
</gene>
<feature type="region of interest" description="Disordered" evidence="1">
    <location>
        <begin position="18"/>
        <end position="37"/>
    </location>
</feature>
<dbReference type="EMBL" id="JAWDJR010000009">
    <property type="protein sequence ID" value="KAK9969685.1"/>
    <property type="molecule type" value="Genomic_DNA"/>
</dbReference>
<name>A0AAW2AAY6_CULAL</name>
<sequence>MHRPEDLLSSMLQPLDLRRSNMLRPGDLPSSVLRPGDLLSSPLRPGDLLSSLVHPGDHLSSPLRPGDLLSSLLHPGDHLSSPLRPGDFLSSMHHPGDFLSNVLCLGHLHLYDLATSSLSTSIPPPTSSFVLNCLEAASSRRGNVTFVSCGCSCLPADGSLPYYHTLLFLYSISQNSSLSVSAGSV</sequence>
<evidence type="ECO:0000313" key="3">
    <source>
        <dbReference type="Proteomes" id="UP001479290"/>
    </source>
</evidence>